<dbReference type="InterPro" id="IPR002347">
    <property type="entry name" value="SDR_fam"/>
</dbReference>
<dbReference type="OrthoDB" id="9785520at2"/>
<dbReference type="GO" id="GO:0016491">
    <property type="term" value="F:oxidoreductase activity"/>
    <property type="evidence" value="ECO:0007669"/>
    <property type="project" value="UniProtKB-KW"/>
</dbReference>
<dbReference type="SUPFAM" id="SSF51735">
    <property type="entry name" value="NAD(P)-binding Rossmann-fold domains"/>
    <property type="match status" value="1"/>
</dbReference>
<dbReference type="Gene3D" id="3.40.50.720">
    <property type="entry name" value="NAD(P)-binding Rossmann-like Domain"/>
    <property type="match status" value="1"/>
</dbReference>
<accession>B7KD88</accession>
<keyword evidence="2" id="KW-0560">Oxidoreductase</keyword>
<dbReference type="PANTHER" id="PTHR42879">
    <property type="entry name" value="3-OXOACYL-(ACYL-CARRIER-PROTEIN) REDUCTASE"/>
    <property type="match status" value="1"/>
</dbReference>
<proteinExistence type="inferred from homology"/>
<evidence type="ECO:0000256" key="1">
    <source>
        <dbReference type="ARBA" id="ARBA00006484"/>
    </source>
</evidence>
<dbReference type="Pfam" id="PF00106">
    <property type="entry name" value="adh_short"/>
    <property type="match status" value="1"/>
</dbReference>
<dbReference type="PRINTS" id="PR00081">
    <property type="entry name" value="GDHRDH"/>
</dbReference>
<evidence type="ECO:0000313" key="4">
    <source>
        <dbReference type="EMBL" id="ACK68908.1"/>
    </source>
</evidence>
<dbReference type="Proteomes" id="UP000002384">
    <property type="component" value="Chromosome"/>
</dbReference>
<dbReference type="InterPro" id="IPR050259">
    <property type="entry name" value="SDR"/>
</dbReference>
<dbReference type="EMBL" id="CP001291">
    <property type="protein sequence ID" value="ACK68908.1"/>
    <property type="molecule type" value="Genomic_DNA"/>
</dbReference>
<dbReference type="InterPro" id="IPR020904">
    <property type="entry name" value="Sc_DH/Rdtase_CS"/>
</dbReference>
<reference evidence="5" key="1">
    <citation type="journal article" date="2011" name="MBio">
        <title>Novel metabolic attributes of the genus Cyanothece, comprising a group of unicellular nitrogen-fixing Cyanobacteria.</title>
        <authorList>
            <person name="Bandyopadhyay A."/>
            <person name="Elvitigala T."/>
            <person name="Welsh E."/>
            <person name="Stockel J."/>
            <person name="Liberton M."/>
            <person name="Min H."/>
            <person name="Sherman L.A."/>
            <person name="Pakrasi H.B."/>
        </authorList>
    </citation>
    <scope>NUCLEOTIDE SEQUENCE [LARGE SCALE GENOMIC DNA]</scope>
    <source>
        <strain evidence="5">PCC 7424</strain>
    </source>
</reference>
<evidence type="ECO:0000313" key="5">
    <source>
        <dbReference type="Proteomes" id="UP000002384"/>
    </source>
</evidence>
<dbReference type="AlphaFoldDB" id="B7KD88"/>
<dbReference type="KEGG" id="cyc:PCC7424_0442"/>
<evidence type="ECO:0000256" key="3">
    <source>
        <dbReference type="RuleBase" id="RU000363"/>
    </source>
</evidence>
<comment type="similarity">
    <text evidence="1 3">Belongs to the short-chain dehydrogenases/reductases (SDR) family.</text>
</comment>
<dbReference type="PRINTS" id="PR00080">
    <property type="entry name" value="SDRFAMILY"/>
</dbReference>
<dbReference type="eggNOG" id="COG1028">
    <property type="taxonomic scope" value="Bacteria"/>
</dbReference>
<dbReference type="NCBIfam" id="NF009093">
    <property type="entry name" value="PRK12429.1"/>
    <property type="match status" value="1"/>
</dbReference>
<gene>
    <name evidence="4" type="ordered locus">PCC7424_0442</name>
</gene>
<evidence type="ECO:0000256" key="2">
    <source>
        <dbReference type="ARBA" id="ARBA00023002"/>
    </source>
</evidence>
<organism evidence="4 5">
    <name type="scientific">Gloeothece citriformis (strain PCC 7424)</name>
    <name type="common">Cyanothece sp. (strain PCC 7424)</name>
    <dbReference type="NCBI Taxonomy" id="65393"/>
    <lineage>
        <taxon>Bacteria</taxon>
        <taxon>Bacillati</taxon>
        <taxon>Cyanobacteriota</taxon>
        <taxon>Cyanophyceae</taxon>
        <taxon>Oscillatoriophycideae</taxon>
        <taxon>Chroococcales</taxon>
        <taxon>Aphanothecaceae</taxon>
        <taxon>Gloeothece</taxon>
        <taxon>Gloeothece citriformis</taxon>
    </lineage>
</organism>
<keyword evidence="5" id="KW-1185">Reference proteome</keyword>
<dbReference type="HOGENOM" id="CLU_010194_1_0_3"/>
<dbReference type="STRING" id="65393.PCC7424_0442"/>
<dbReference type="RefSeq" id="WP_012597855.1">
    <property type="nucleotide sequence ID" value="NC_011729.1"/>
</dbReference>
<sequence length="253" mass="27747">MTRVALITGAASGIGRACAAKFAQQNIKVVIVDFQADQGQQVAQELQGFFVQADLTQPEDCRQAIDKTVEQYGQLDILVNNAGFQHIDTVADFPEETWHKMIALMLNAPFLLTKYAWYYLIKSGQGRIVNIGSVHSLTASPFKVGYVTAKHGLVGLTKVVALEGGEHGLTCNLVCPSYVRTPLVEKQILDQSRTLGIAPEEVEEKVFGGKTVIKDKRLFEPEDVANYVAFLCSPEAWGITGAMQVMDMAWTAH</sequence>
<dbReference type="PROSITE" id="PS00061">
    <property type="entry name" value="ADH_SHORT"/>
    <property type="match status" value="1"/>
</dbReference>
<dbReference type="PANTHER" id="PTHR42879:SF2">
    <property type="entry name" value="3-OXOACYL-[ACYL-CARRIER-PROTEIN] REDUCTASE FABG"/>
    <property type="match status" value="1"/>
</dbReference>
<dbReference type="FunFam" id="3.40.50.720:FF:000084">
    <property type="entry name" value="Short-chain dehydrogenase reductase"/>
    <property type="match status" value="1"/>
</dbReference>
<dbReference type="InterPro" id="IPR036291">
    <property type="entry name" value="NAD(P)-bd_dom_sf"/>
</dbReference>
<name>B7KD88_GLOC7</name>
<dbReference type="GO" id="GO:0032787">
    <property type="term" value="P:monocarboxylic acid metabolic process"/>
    <property type="evidence" value="ECO:0007669"/>
    <property type="project" value="UniProtKB-ARBA"/>
</dbReference>
<protein>
    <submittedName>
        <fullName evidence="4">Short-chain dehydrogenase/reductase SDR</fullName>
    </submittedName>
</protein>